<comment type="subcellular location">
    <subcellularLocation>
        <location evidence="1">Nucleus</location>
        <location evidence="1">Nucleolus</location>
    </subcellularLocation>
</comment>
<gene>
    <name evidence="6" type="ORF">OCTVUL_1B024680</name>
</gene>
<feature type="compositionally biased region" description="Polar residues" evidence="5">
    <location>
        <begin position="357"/>
        <end position="367"/>
    </location>
</feature>
<comment type="similarity">
    <text evidence="2">Belongs to the UTP14 family.</text>
</comment>
<name>A0AA36FH31_OCTVU</name>
<dbReference type="PANTHER" id="PTHR14150">
    <property type="entry name" value="U3 SMALL NUCLEOLAR RNA-ASSOCIATED PROTEIN 14"/>
    <property type="match status" value="1"/>
</dbReference>
<feature type="region of interest" description="Disordered" evidence="5">
    <location>
        <begin position="328"/>
        <end position="367"/>
    </location>
</feature>
<dbReference type="EMBL" id="OX597834">
    <property type="protein sequence ID" value="CAI9738365.1"/>
    <property type="molecule type" value="Genomic_DNA"/>
</dbReference>
<sequence length="646" mass="74286">MEVNTMDLLAANEDDLKEAEISDSEDVQGVDDDRTRKRLIDSVLALNNKKARYNQRTVVGKNVSEFNFGAANALSKVHIQDLVQSLKDKTSKKKLAKTLRNIQGKRNVIREPLLKHEKEKIDRATAFTKTCEELSMWDNVVWDNRKKDVLQFPEKNERVEVLDKTSMQKYFKPQNSLEIEVYKLLHGDEHMPTETQPLSKVEQRALKAMDLKKAQIRRSELMKYRALLSYQEIKQRWKNKIKSKRYRRVLKREKLEKEKSRVNELATDDPEKFLNQMKIVEKSHAKERISLKHRGGSKFQKRQMMYAKYDPNTQQRISDMVKKNRELTKKLPVIAEDNDDDDEDCRGSDNESDDSLPENTESVSARGSNAWMCATRITVKKLKSTAQSIQNDDNMIVEEPMDEIPKSLRDTAPISKYAEPPVPTSDISLDPKQILDMSTPIATSIQTNMVEEEDEMEEDKAGESDGNDDKLTLSQAFANDDVIEEFKEEKKAVKERNRPKDIDLTLPGWGSWAGDGLQVSGRKRKQCMKKTPPPEPQKDDPLGHVIIDETRDTAISKYQVKELPFPYVNAKDFAVSIAAPIGKDWNPQTVVKELIKPKIETKMGTIIKPIARSVLLNQTTAASKNVPKPPTHKKKHKQRRKRQKKK</sequence>
<protein>
    <submittedName>
        <fullName evidence="6">Small nucleolar RNA-associated 14 homolog A-like</fullName>
    </submittedName>
</protein>
<evidence type="ECO:0000256" key="1">
    <source>
        <dbReference type="ARBA" id="ARBA00004604"/>
    </source>
</evidence>
<evidence type="ECO:0000256" key="3">
    <source>
        <dbReference type="ARBA" id="ARBA00022553"/>
    </source>
</evidence>
<evidence type="ECO:0000313" key="7">
    <source>
        <dbReference type="Proteomes" id="UP001162480"/>
    </source>
</evidence>
<accession>A0AA36FH31</accession>
<dbReference type="GO" id="GO:0006364">
    <property type="term" value="P:rRNA processing"/>
    <property type="evidence" value="ECO:0007669"/>
    <property type="project" value="InterPro"/>
</dbReference>
<feature type="compositionally biased region" description="Acidic residues" evidence="5">
    <location>
        <begin position="336"/>
        <end position="356"/>
    </location>
</feature>
<evidence type="ECO:0000256" key="4">
    <source>
        <dbReference type="ARBA" id="ARBA00023242"/>
    </source>
</evidence>
<organism evidence="6 7">
    <name type="scientific">Octopus vulgaris</name>
    <name type="common">Common octopus</name>
    <dbReference type="NCBI Taxonomy" id="6645"/>
    <lineage>
        <taxon>Eukaryota</taxon>
        <taxon>Metazoa</taxon>
        <taxon>Spiralia</taxon>
        <taxon>Lophotrochozoa</taxon>
        <taxon>Mollusca</taxon>
        <taxon>Cephalopoda</taxon>
        <taxon>Coleoidea</taxon>
        <taxon>Octopodiformes</taxon>
        <taxon>Octopoda</taxon>
        <taxon>Incirrata</taxon>
        <taxon>Octopodidae</taxon>
        <taxon>Octopus</taxon>
    </lineage>
</organism>
<dbReference type="Pfam" id="PF04615">
    <property type="entry name" value="Utp14"/>
    <property type="match status" value="1"/>
</dbReference>
<proteinExistence type="inferred from homology"/>
<keyword evidence="4" id="KW-0539">Nucleus</keyword>
<dbReference type="AlphaFoldDB" id="A0AA36FH31"/>
<feature type="compositionally biased region" description="Basic residues" evidence="5">
    <location>
        <begin position="630"/>
        <end position="646"/>
    </location>
</feature>
<evidence type="ECO:0000256" key="2">
    <source>
        <dbReference type="ARBA" id="ARBA00007774"/>
    </source>
</evidence>
<evidence type="ECO:0000256" key="5">
    <source>
        <dbReference type="SAM" id="MobiDB-lite"/>
    </source>
</evidence>
<feature type="region of interest" description="Disordered" evidence="5">
    <location>
        <begin position="449"/>
        <end position="470"/>
    </location>
</feature>
<evidence type="ECO:0000313" key="6">
    <source>
        <dbReference type="EMBL" id="CAI9738365.1"/>
    </source>
</evidence>
<dbReference type="Proteomes" id="UP001162480">
    <property type="component" value="Chromosome 21"/>
</dbReference>
<reference evidence="6" key="1">
    <citation type="submission" date="2023-08" db="EMBL/GenBank/DDBJ databases">
        <authorList>
            <person name="Alioto T."/>
            <person name="Alioto T."/>
            <person name="Gomez Garrido J."/>
        </authorList>
    </citation>
    <scope>NUCLEOTIDE SEQUENCE</scope>
</reference>
<dbReference type="GO" id="GO:0032040">
    <property type="term" value="C:small-subunit processome"/>
    <property type="evidence" value="ECO:0007669"/>
    <property type="project" value="InterPro"/>
</dbReference>
<keyword evidence="7" id="KW-1185">Reference proteome</keyword>
<keyword evidence="3" id="KW-0597">Phosphoprotein</keyword>
<dbReference type="PANTHER" id="PTHR14150:SF12">
    <property type="entry name" value="U3 SMALL NUCLEOLAR RNA-ASSOCIATED PROTEIN 14 HOMOLOG A"/>
    <property type="match status" value="1"/>
</dbReference>
<feature type="region of interest" description="Disordered" evidence="5">
    <location>
        <begin position="618"/>
        <end position="646"/>
    </location>
</feature>
<dbReference type="InterPro" id="IPR006709">
    <property type="entry name" value="SSU_processome_Utp14"/>
</dbReference>
<feature type="compositionally biased region" description="Basic and acidic residues" evidence="5">
    <location>
        <begin position="459"/>
        <end position="470"/>
    </location>
</feature>